<organism evidence="1 2">
    <name type="scientific">Rhodococcus pseudokoreensis</name>
    <dbReference type="NCBI Taxonomy" id="2811421"/>
    <lineage>
        <taxon>Bacteria</taxon>
        <taxon>Bacillati</taxon>
        <taxon>Actinomycetota</taxon>
        <taxon>Actinomycetes</taxon>
        <taxon>Mycobacteriales</taxon>
        <taxon>Nocardiaceae</taxon>
        <taxon>Rhodococcus</taxon>
    </lineage>
</organism>
<keyword evidence="2" id="KW-1185">Reference proteome</keyword>
<dbReference type="InterPro" id="IPR015813">
    <property type="entry name" value="Pyrv/PenolPyrv_kinase-like_dom"/>
</dbReference>
<name>A0A974W8V9_9NOCA</name>
<dbReference type="Proteomes" id="UP000662986">
    <property type="component" value="Chromosome"/>
</dbReference>
<dbReference type="EMBL" id="CP070619">
    <property type="protein sequence ID" value="QSE92780.1"/>
    <property type="molecule type" value="Genomic_DNA"/>
</dbReference>
<gene>
    <name evidence="1" type="ORF">JWS13_31380</name>
</gene>
<proteinExistence type="predicted"/>
<dbReference type="Pfam" id="PF13714">
    <property type="entry name" value="PEP_mutase"/>
    <property type="match status" value="1"/>
</dbReference>
<protein>
    <submittedName>
        <fullName evidence="1">Isocitrate lyase/PEP mutase family protein</fullName>
    </submittedName>
</protein>
<dbReference type="CDD" id="cd00377">
    <property type="entry name" value="ICL_PEPM"/>
    <property type="match status" value="1"/>
</dbReference>
<dbReference type="RefSeq" id="WP_206009232.1">
    <property type="nucleotide sequence ID" value="NZ_CP070619.1"/>
</dbReference>
<dbReference type="GO" id="GO:0016829">
    <property type="term" value="F:lyase activity"/>
    <property type="evidence" value="ECO:0007669"/>
    <property type="project" value="UniProtKB-KW"/>
</dbReference>
<dbReference type="Gene3D" id="3.20.20.60">
    <property type="entry name" value="Phosphoenolpyruvate-binding domains"/>
    <property type="match status" value="1"/>
</dbReference>
<dbReference type="InterPro" id="IPR040442">
    <property type="entry name" value="Pyrv_kinase-like_dom_sf"/>
</dbReference>
<dbReference type="SUPFAM" id="SSF51621">
    <property type="entry name" value="Phosphoenolpyruvate/pyruvate domain"/>
    <property type="match status" value="1"/>
</dbReference>
<sequence>MQINELRQHLADGAVAAGVYDALSAKLAERAGFPAVFISGYALEASLLGAPDLGLLTMTEVLDQTRRVVHACGVPVICDIDTGFGGVNNVWRTVRELSRAGVSAVQLEDQVNPKRCPYIGGRVAAARGEAVARVATAVDASRDLGTMVIARTDADGISIDEVIDRCNLYLEAGAEAVIPLLMTADERPMRELNVDDQLAIHRRVVRSIEGPAVCVETPSGVRAQDMVDLGYSLVEMPLVGIEAAANALDEAYRSVLDDSQDPIRERLDPSGSLLDILGLPEYIDRETRFNSVMAQS</sequence>
<dbReference type="InterPro" id="IPR039556">
    <property type="entry name" value="ICL/PEPM"/>
</dbReference>
<accession>A0A974W8V9</accession>
<evidence type="ECO:0000313" key="2">
    <source>
        <dbReference type="Proteomes" id="UP000662986"/>
    </source>
</evidence>
<dbReference type="PANTHER" id="PTHR42905">
    <property type="entry name" value="PHOSPHOENOLPYRUVATE CARBOXYLASE"/>
    <property type="match status" value="1"/>
</dbReference>
<dbReference type="PANTHER" id="PTHR42905:SF5">
    <property type="entry name" value="CARBOXYVINYL-CARBOXYPHOSPHONATE PHOSPHORYLMUTASE, CHLOROPLASTIC"/>
    <property type="match status" value="1"/>
</dbReference>
<reference evidence="1 2" key="2">
    <citation type="journal article" date="2022" name="Arch. Microbiol.">
        <title>Rhodococcus pseudokoreensis sp. nov. isolated from the rhizosphere of young M26 apple rootstocks.</title>
        <authorList>
            <person name="Kampfer P."/>
            <person name="Glaeser S.P."/>
            <person name="Blom J."/>
            <person name="Wolf J."/>
            <person name="Benning S."/>
            <person name="Schloter M."/>
            <person name="Neumann-Schaal M."/>
        </authorList>
    </citation>
    <scope>NUCLEOTIDE SEQUENCE [LARGE SCALE GENOMIC DNA]</scope>
    <source>
        <strain evidence="1 2">R79</strain>
    </source>
</reference>
<evidence type="ECO:0000313" key="1">
    <source>
        <dbReference type="EMBL" id="QSE92780.1"/>
    </source>
</evidence>
<keyword evidence="1" id="KW-0456">Lyase</keyword>
<reference evidence="1 2" key="1">
    <citation type="journal article" date="2021" name="Microbiol. Resour. Announc.">
        <title>Complete Genome Sequences of Two Rhodococcus sp. Strains with Large and Linear Chromosomes, Isolated from Apple Rhizosphere.</title>
        <authorList>
            <person name="Benning S."/>
            <person name="Brugnone N."/>
            <person name="Siani R."/>
            <person name="Kublik S."/>
            <person name="Schloter M."/>
            <person name="Rad V."/>
        </authorList>
    </citation>
    <scope>NUCLEOTIDE SEQUENCE [LARGE SCALE GENOMIC DNA]</scope>
    <source>
        <strain evidence="1 2">R79</strain>
    </source>
</reference>